<keyword evidence="2" id="KW-1185">Reference proteome</keyword>
<evidence type="ECO:0000313" key="2">
    <source>
        <dbReference type="Proteomes" id="UP000509750"/>
    </source>
</evidence>
<sequence length="276" mass="28683">MGSSEHAACAPRVHAEDRGLREAAVAAGGTHVALLEATTVDEWHRSLSGTPQGRCHYVSVDDTVRGATASSGGGGRAVGGGVFVSVLERPVTDPTAPIEDAFADASGGTVVVDDPTFVLADSDDPEAAIEDLASAAAAAGAELHVGLPTDVEAAALVSRRFEPADDETARAAAEVGLSYLRATDPTNFGYLRQHWREARRGLEAVEMSYPQAKQVHATLSDPRTTPRTLGAALRALVELGALGVWGDTVAANRYDLTAYDPERVATIGEAIESLAD</sequence>
<dbReference type="AlphaFoldDB" id="A0A7D5GJD3"/>
<protein>
    <submittedName>
        <fullName evidence="1">Uncharacterized protein</fullName>
    </submittedName>
</protein>
<proteinExistence type="predicted"/>
<dbReference type="RefSeq" id="WP_179168359.1">
    <property type="nucleotide sequence ID" value="NZ_CP058529.1"/>
</dbReference>
<gene>
    <name evidence="1" type="ORF">HUG10_04160</name>
</gene>
<dbReference type="GeneID" id="56027999"/>
<dbReference type="OrthoDB" id="312711at2157"/>
<name>A0A7D5GJD3_9EURY</name>
<dbReference type="Proteomes" id="UP000509750">
    <property type="component" value="Chromosome"/>
</dbReference>
<dbReference type="KEGG" id="halg:HUG10_04160"/>
<accession>A0A7D5GJD3</accession>
<evidence type="ECO:0000313" key="1">
    <source>
        <dbReference type="EMBL" id="QLG26784.1"/>
    </source>
</evidence>
<organism evidence="1 2">
    <name type="scientific">Halorarum halophilum</name>
    <dbReference type="NCBI Taxonomy" id="2743090"/>
    <lineage>
        <taxon>Archaea</taxon>
        <taxon>Methanobacteriati</taxon>
        <taxon>Methanobacteriota</taxon>
        <taxon>Stenosarchaea group</taxon>
        <taxon>Halobacteria</taxon>
        <taxon>Halobacteriales</taxon>
        <taxon>Haloferacaceae</taxon>
        <taxon>Halorarum</taxon>
    </lineage>
</organism>
<reference evidence="1 2" key="1">
    <citation type="submission" date="2020-07" db="EMBL/GenBank/DDBJ databases">
        <title>Gai3-2, isolated from salt lake.</title>
        <authorList>
            <person name="Cui H."/>
            <person name="Shi X."/>
        </authorList>
    </citation>
    <scope>NUCLEOTIDE SEQUENCE [LARGE SCALE GENOMIC DNA]</scope>
    <source>
        <strain evidence="1 2">Gai3-2</strain>
    </source>
</reference>
<dbReference type="EMBL" id="CP058529">
    <property type="protein sequence ID" value="QLG26784.1"/>
    <property type="molecule type" value="Genomic_DNA"/>
</dbReference>